<dbReference type="STRING" id="588602.SAMN04487991_3595"/>
<name>A0A1I3W9A8_9RHOB</name>
<keyword evidence="1" id="KW-0812">Transmembrane</keyword>
<gene>
    <name evidence="2" type="ORF">SAMN04487991_3595</name>
</gene>
<dbReference type="Proteomes" id="UP000199630">
    <property type="component" value="Unassembled WGS sequence"/>
</dbReference>
<evidence type="ECO:0000313" key="2">
    <source>
        <dbReference type="EMBL" id="SFK03036.1"/>
    </source>
</evidence>
<reference evidence="3" key="1">
    <citation type="submission" date="2016-10" db="EMBL/GenBank/DDBJ databases">
        <authorList>
            <person name="Varghese N."/>
            <person name="Submissions S."/>
        </authorList>
    </citation>
    <scope>NUCLEOTIDE SEQUENCE [LARGE SCALE GENOMIC DNA]</scope>
    <source>
        <strain evidence="3">DSM 26471</strain>
    </source>
</reference>
<feature type="transmembrane region" description="Helical" evidence="1">
    <location>
        <begin position="6"/>
        <end position="26"/>
    </location>
</feature>
<keyword evidence="3" id="KW-1185">Reference proteome</keyword>
<accession>A0A1I3W9A8</accession>
<dbReference type="RefSeq" id="WP_090062096.1">
    <property type="nucleotide sequence ID" value="NZ_FORH01000008.1"/>
</dbReference>
<dbReference type="EMBL" id="FORH01000008">
    <property type="protein sequence ID" value="SFK03036.1"/>
    <property type="molecule type" value="Genomic_DNA"/>
</dbReference>
<evidence type="ECO:0000313" key="3">
    <source>
        <dbReference type="Proteomes" id="UP000199630"/>
    </source>
</evidence>
<feature type="transmembrane region" description="Helical" evidence="1">
    <location>
        <begin position="53"/>
        <end position="78"/>
    </location>
</feature>
<dbReference type="InterPro" id="IPR009935">
    <property type="entry name" value="DUF1467"/>
</dbReference>
<protein>
    <submittedName>
        <fullName evidence="2">Predicted secreted protein</fullName>
    </submittedName>
</protein>
<sequence length="93" mass="10114">MAITSAFVLYAVTWFMTMFIALPIGLKTQGDVGEKVAGTHDGAPANYNPKRKALWVTLVATVIWAILVAIVSSGWITWHDLDWTANLPPVGES</sequence>
<organism evidence="2 3">
    <name type="scientific">Celeribacter neptunius</name>
    <dbReference type="NCBI Taxonomy" id="588602"/>
    <lineage>
        <taxon>Bacteria</taxon>
        <taxon>Pseudomonadati</taxon>
        <taxon>Pseudomonadota</taxon>
        <taxon>Alphaproteobacteria</taxon>
        <taxon>Rhodobacterales</taxon>
        <taxon>Roseobacteraceae</taxon>
        <taxon>Celeribacter</taxon>
    </lineage>
</organism>
<evidence type="ECO:0000256" key="1">
    <source>
        <dbReference type="SAM" id="Phobius"/>
    </source>
</evidence>
<dbReference type="AlphaFoldDB" id="A0A1I3W9A8"/>
<dbReference type="OrthoDB" id="9804637at2"/>
<dbReference type="Pfam" id="PF07330">
    <property type="entry name" value="DUF1467"/>
    <property type="match status" value="1"/>
</dbReference>
<proteinExistence type="predicted"/>
<keyword evidence="1" id="KW-1133">Transmembrane helix</keyword>
<keyword evidence="1" id="KW-0472">Membrane</keyword>